<organism evidence="1 2">
    <name type="scientific">Segatella maculosa OT 289</name>
    <dbReference type="NCBI Taxonomy" id="999422"/>
    <lineage>
        <taxon>Bacteria</taxon>
        <taxon>Pseudomonadati</taxon>
        <taxon>Bacteroidota</taxon>
        <taxon>Bacteroidia</taxon>
        <taxon>Bacteroidales</taxon>
        <taxon>Prevotellaceae</taxon>
        <taxon>Segatella</taxon>
    </lineage>
</organism>
<proteinExistence type="predicted"/>
<comment type="caution">
    <text evidence="1">The sequence shown here is derived from an EMBL/GenBank/DDBJ whole genome shotgun (WGS) entry which is preliminary data.</text>
</comment>
<evidence type="ECO:0000313" key="2">
    <source>
        <dbReference type="Proteomes" id="UP000003167"/>
    </source>
</evidence>
<name>H1HQE6_9BACT</name>
<protein>
    <submittedName>
        <fullName evidence="1">Uncharacterized protein</fullName>
    </submittedName>
</protein>
<sequence length="82" mass="9996">MNYPNRETHLRKTHTLQPQNYLQNAFVSFTKSYHDQNKPGFHSFIIHLLSEFYDNQTRIQAKKTRHFSHFTVQYTHFYAKYG</sequence>
<accession>H1HQE6</accession>
<dbReference type="HOGENOM" id="CLU_2555457_0_0_10"/>
<gene>
    <name evidence="1" type="ORF">HMPREF9944_02226</name>
</gene>
<reference evidence="1 2" key="1">
    <citation type="submission" date="2011-12" db="EMBL/GenBank/DDBJ databases">
        <title>The Genome Sequence of Prevotella maculosa OT 289.</title>
        <authorList>
            <consortium name="The Broad Institute Genome Sequencing Platform"/>
            <person name="Earl A."/>
            <person name="Ward D."/>
            <person name="Feldgarden M."/>
            <person name="Gevers D."/>
            <person name="Izard J."/>
            <person name="Blanton J.M."/>
            <person name="Mathney J."/>
            <person name="Tanner A.C."/>
            <person name="Dewhirst F.E."/>
            <person name="Young S.K."/>
            <person name="Zeng Q."/>
            <person name="Gargeya S."/>
            <person name="Fitzgerald M."/>
            <person name="Haas B."/>
            <person name="Abouelleil A."/>
            <person name="Alvarado L."/>
            <person name="Arachchi H.M."/>
            <person name="Berlin A."/>
            <person name="Chapman S.B."/>
            <person name="Gearin G."/>
            <person name="Goldberg J."/>
            <person name="Griggs A."/>
            <person name="Gujja S."/>
            <person name="Hansen M."/>
            <person name="Heiman D."/>
            <person name="Howarth C."/>
            <person name="Larimer J."/>
            <person name="Lui A."/>
            <person name="MacDonald P.J.P."/>
            <person name="McCowen C."/>
            <person name="Montmayeur A."/>
            <person name="Murphy C."/>
            <person name="Neiman D."/>
            <person name="Pearson M."/>
            <person name="Priest M."/>
            <person name="Roberts A."/>
            <person name="Saif S."/>
            <person name="Shea T."/>
            <person name="Sisk P."/>
            <person name="Stolte C."/>
            <person name="Sykes S."/>
            <person name="Wortman J."/>
            <person name="Nusbaum C."/>
            <person name="Birren B."/>
        </authorList>
    </citation>
    <scope>NUCLEOTIDE SEQUENCE [LARGE SCALE GENOMIC DNA]</scope>
    <source>
        <strain evidence="1 2">OT 289</strain>
    </source>
</reference>
<dbReference type="EMBL" id="AGEK01000042">
    <property type="protein sequence ID" value="EHO66862.1"/>
    <property type="molecule type" value="Genomic_DNA"/>
</dbReference>
<dbReference type="PATRIC" id="fig|999422.3.peg.2505"/>
<dbReference type="Proteomes" id="UP000003167">
    <property type="component" value="Unassembled WGS sequence"/>
</dbReference>
<keyword evidence="2" id="KW-1185">Reference proteome</keyword>
<evidence type="ECO:0000313" key="1">
    <source>
        <dbReference type="EMBL" id="EHO66862.1"/>
    </source>
</evidence>
<dbReference type="AlphaFoldDB" id="H1HQE6"/>